<protein>
    <submittedName>
        <fullName evidence="1">GDYXXLXY domain-containing protein</fullName>
    </submittedName>
</protein>
<dbReference type="RefSeq" id="WP_193917960.1">
    <property type="nucleotide sequence ID" value="NZ_JADEWL010000012.1"/>
</dbReference>
<dbReference type="EMBL" id="JADEWL010000012">
    <property type="protein sequence ID" value="MBE9212223.1"/>
    <property type="molecule type" value="Genomic_DNA"/>
</dbReference>
<keyword evidence="2" id="KW-1185">Reference proteome</keyword>
<dbReference type="Pfam" id="PF14345">
    <property type="entry name" value="GDYXXLXY"/>
    <property type="match status" value="1"/>
</dbReference>
<accession>A0A8J7F1W6</accession>
<evidence type="ECO:0000313" key="1">
    <source>
        <dbReference type="EMBL" id="MBE9212223.1"/>
    </source>
</evidence>
<sequence length="218" mass="24796">MKSQPFPDESSEKQLIPEFEINSPLNNKPIPILRFLIPLIIQAGFLLAIPAQSVQTYLTGKTVILQTVPVDPYNILTGYYQILSYDISVKSTLEKLPGSKDALKDGNSFYVILQEEKTTDEKIPKPWKPIRLSEKLPDSLADNQVALKGKYQYGSIKYGLEKYNIPEDQRNQINDNISQATQSATQNQPQPIVVEVKIDRQGKAVPISMWVKQRNYRF</sequence>
<reference evidence="1" key="1">
    <citation type="submission" date="2020-10" db="EMBL/GenBank/DDBJ databases">
        <authorList>
            <person name="Castelo-Branco R."/>
            <person name="Eusebio N."/>
            <person name="Adriana R."/>
            <person name="Vieira A."/>
            <person name="Brugerolle De Fraissinette N."/>
            <person name="Rezende De Castro R."/>
            <person name="Schneider M.P."/>
            <person name="Vasconcelos V."/>
            <person name="Leao P.N."/>
        </authorList>
    </citation>
    <scope>NUCLEOTIDE SEQUENCE</scope>
    <source>
        <strain evidence="1">LEGE 06105</strain>
    </source>
</reference>
<dbReference type="Proteomes" id="UP000620559">
    <property type="component" value="Unassembled WGS sequence"/>
</dbReference>
<dbReference type="InterPro" id="IPR025833">
    <property type="entry name" value="GDYXXLXY"/>
</dbReference>
<comment type="caution">
    <text evidence="1">The sequence shown here is derived from an EMBL/GenBank/DDBJ whole genome shotgun (WGS) entry which is preliminary data.</text>
</comment>
<name>A0A8J7F1W6_9CYAN</name>
<evidence type="ECO:0000313" key="2">
    <source>
        <dbReference type="Proteomes" id="UP000620559"/>
    </source>
</evidence>
<dbReference type="AlphaFoldDB" id="A0A8J7F1W6"/>
<gene>
    <name evidence="1" type="ORF">IQ247_05775</name>
</gene>
<organism evidence="1 2">
    <name type="scientific">Plectonema cf. radiosum LEGE 06105</name>
    <dbReference type="NCBI Taxonomy" id="945769"/>
    <lineage>
        <taxon>Bacteria</taxon>
        <taxon>Bacillati</taxon>
        <taxon>Cyanobacteriota</taxon>
        <taxon>Cyanophyceae</taxon>
        <taxon>Oscillatoriophycideae</taxon>
        <taxon>Oscillatoriales</taxon>
        <taxon>Microcoleaceae</taxon>
        <taxon>Plectonema</taxon>
    </lineage>
</organism>
<proteinExistence type="predicted"/>